<protein>
    <submittedName>
        <fullName evidence="1">Uncharacterized protein</fullName>
    </submittedName>
</protein>
<proteinExistence type="predicted"/>
<comment type="caution">
    <text evidence="1">The sequence shown here is derived from an EMBL/GenBank/DDBJ whole genome shotgun (WGS) entry which is preliminary data.</text>
</comment>
<dbReference type="Gene3D" id="1.10.1200.10">
    <property type="entry name" value="ACP-like"/>
    <property type="match status" value="1"/>
</dbReference>
<dbReference type="EMBL" id="BMMX01000001">
    <property type="protein sequence ID" value="GGK74801.1"/>
    <property type="molecule type" value="Genomic_DNA"/>
</dbReference>
<accession>A0A8J3BX33</accession>
<evidence type="ECO:0000313" key="1">
    <source>
        <dbReference type="EMBL" id="GGK74801.1"/>
    </source>
</evidence>
<reference evidence="1" key="1">
    <citation type="journal article" date="2014" name="Int. J. Syst. Evol. Microbiol.">
        <title>Complete genome sequence of Corynebacterium casei LMG S-19264T (=DSM 44701T), isolated from a smear-ripened cheese.</title>
        <authorList>
            <consortium name="US DOE Joint Genome Institute (JGI-PGF)"/>
            <person name="Walter F."/>
            <person name="Albersmeier A."/>
            <person name="Kalinowski J."/>
            <person name="Ruckert C."/>
        </authorList>
    </citation>
    <scope>NUCLEOTIDE SEQUENCE</scope>
    <source>
        <strain evidence="1">CGMCC 4.7299</strain>
    </source>
</reference>
<gene>
    <name evidence="1" type="ORF">GCM10012284_05910</name>
</gene>
<name>A0A8J3BX33_9ACTN</name>
<dbReference type="AlphaFoldDB" id="A0A8J3BX33"/>
<dbReference type="RefSeq" id="WP_189077421.1">
    <property type="nucleotide sequence ID" value="NZ_BMMX01000001.1"/>
</dbReference>
<keyword evidence="2" id="KW-1185">Reference proteome</keyword>
<dbReference type="Proteomes" id="UP000656042">
    <property type="component" value="Unassembled WGS sequence"/>
</dbReference>
<sequence length="85" mass="9679">MPSDPDELHSWVLRKARDLPPEGLTDDLPLLAGRHLTSLHIPELILLLERLRRRPIDVEQLCAGDFRDLATIRARFLHAEPGELA</sequence>
<evidence type="ECO:0000313" key="2">
    <source>
        <dbReference type="Proteomes" id="UP000656042"/>
    </source>
</evidence>
<dbReference type="InterPro" id="IPR036736">
    <property type="entry name" value="ACP-like_sf"/>
</dbReference>
<reference evidence="1" key="2">
    <citation type="submission" date="2020-09" db="EMBL/GenBank/DDBJ databases">
        <authorList>
            <person name="Sun Q."/>
            <person name="Zhou Y."/>
        </authorList>
    </citation>
    <scope>NUCLEOTIDE SEQUENCE</scope>
    <source>
        <strain evidence="1">CGMCC 4.7299</strain>
    </source>
</reference>
<organism evidence="1 2">
    <name type="scientific">Mangrovihabitans endophyticus</name>
    <dbReference type="NCBI Taxonomy" id="1751298"/>
    <lineage>
        <taxon>Bacteria</taxon>
        <taxon>Bacillati</taxon>
        <taxon>Actinomycetota</taxon>
        <taxon>Actinomycetes</taxon>
        <taxon>Micromonosporales</taxon>
        <taxon>Micromonosporaceae</taxon>
        <taxon>Mangrovihabitans</taxon>
    </lineage>
</organism>